<protein>
    <recommendedName>
        <fullName evidence="4">Zinc ribbon family protein</fullName>
    </recommendedName>
</protein>
<feature type="transmembrane region" description="Helical" evidence="1">
    <location>
        <begin position="87"/>
        <end position="104"/>
    </location>
</feature>
<keyword evidence="1" id="KW-0812">Transmembrane</keyword>
<keyword evidence="1" id="KW-1133">Transmembrane helix</keyword>
<dbReference type="RefSeq" id="WP_194105264.1">
    <property type="nucleotide sequence ID" value="NZ_JADFFM010000001.1"/>
</dbReference>
<proteinExistence type="predicted"/>
<organism evidence="2 3">
    <name type="scientific">Mucilaginibacter boryungensis</name>
    <dbReference type="NCBI Taxonomy" id="768480"/>
    <lineage>
        <taxon>Bacteria</taxon>
        <taxon>Pseudomonadati</taxon>
        <taxon>Bacteroidota</taxon>
        <taxon>Sphingobacteriia</taxon>
        <taxon>Sphingobacteriales</taxon>
        <taxon>Sphingobacteriaceae</taxon>
        <taxon>Mucilaginibacter</taxon>
    </lineage>
</organism>
<evidence type="ECO:0000256" key="1">
    <source>
        <dbReference type="SAM" id="Phobius"/>
    </source>
</evidence>
<sequence length="108" mass="12645">MIVYGTKSTKLIVEPIGNQCTNCLTIHTMDMYILQRYAHVFYIPMFPVGKTGVSQCNHCRQVLKLKHMPASLKFTYEKVKKQTRTPIWTWAGTVIILAVLIFELRRRW</sequence>
<dbReference type="Proteomes" id="UP000632774">
    <property type="component" value="Unassembled WGS sequence"/>
</dbReference>
<keyword evidence="1" id="KW-0472">Membrane</keyword>
<keyword evidence="3" id="KW-1185">Reference proteome</keyword>
<evidence type="ECO:0000313" key="2">
    <source>
        <dbReference type="EMBL" id="MBE9665881.1"/>
    </source>
</evidence>
<evidence type="ECO:0008006" key="4">
    <source>
        <dbReference type="Google" id="ProtNLM"/>
    </source>
</evidence>
<evidence type="ECO:0000313" key="3">
    <source>
        <dbReference type="Proteomes" id="UP000632774"/>
    </source>
</evidence>
<name>A0ABR9XF35_9SPHI</name>
<reference evidence="2 3" key="1">
    <citation type="submission" date="2020-10" db="EMBL/GenBank/DDBJ databases">
        <title>Mucilaginibacter mali sp. nov., isolated from rhizosphere soil of apple orchard.</title>
        <authorList>
            <person name="Lee J.-S."/>
            <person name="Kim H.S."/>
            <person name="Kim J.-S."/>
        </authorList>
    </citation>
    <scope>NUCLEOTIDE SEQUENCE [LARGE SCALE GENOMIC DNA]</scope>
    <source>
        <strain evidence="2 3">KCTC 23157</strain>
    </source>
</reference>
<dbReference type="EMBL" id="JADFFM010000001">
    <property type="protein sequence ID" value="MBE9665881.1"/>
    <property type="molecule type" value="Genomic_DNA"/>
</dbReference>
<comment type="caution">
    <text evidence="2">The sequence shown here is derived from an EMBL/GenBank/DDBJ whole genome shotgun (WGS) entry which is preliminary data.</text>
</comment>
<accession>A0ABR9XF35</accession>
<gene>
    <name evidence="2" type="ORF">IRJ18_05875</name>
</gene>